<evidence type="ECO:0000313" key="1">
    <source>
        <dbReference type="EMBL" id="CAJ2631733.1"/>
    </source>
</evidence>
<dbReference type="Proteomes" id="UP001177021">
    <property type="component" value="Unassembled WGS sequence"/>
</dbReference>
<name>A0ACB0IIV7_TRIPR</name>
<evidence type="ECO:0000313" key="2">
    <source>
        <dbReference type="Proteomes" id="UP001177021"/>
    </source>
</evidence>
<reference evidence="1" key="1">
    <citation type="submission" date="2023-10" db="EMBL/GenBank/DDBJ databases">
        <authorList>
            <person name="Rodriguez Cubillos JULIANA M."/>
            <person name="De Vega J."/>
        </authorList>
    </citation>
    <scope>NUCLEOTIDE SEQUENCE</scope>
</reference>
<dbReference type="EMBL" id="CASHSV030000001">
    <property type="protein sequence ID" value="CAJ2631733.1"/>
    <property type="molecule type" value="Genomic_DNA"/>
</dbReference>
<protein>
    <submittedName>
        <fullName evidence="1">Uncharacterized protein</fullName>
    </submittedName>
</protein>
<keyword evidence="2" id="KW-1185">Reference proteome</keyword>
<accession>A0ACB0IIV7</accession>
<organism evidence="1 2">
    <name type="scientific">Trifolium pratense</name>
    <name type="common">Red clover</name>
    <dbReference type="NCBI Taxonomy" id="57577"/>
    <lineage>
        <taxon>Eukaryota</taxon>
        <taxon>Viridiplantae</taxon>
        <taxon>Streptophyta</taxon>
        <taxon>Embryophyta</taxon>
        <taxon>Tracheophyta</taxon>
        <taxon>Spermatophyta</taxon>
        <taxon>Magnoliopsida</taxon>
        <taxon>eudicotyledons</taxon>
        <taxon>Gunneridae</taxon>
        <taxon>Pentapetalae</taxon>
        <taxon>rosids</taxon>
        <taxon>fabids</taxon>
        <taxon>Fabales</taxon>
        <taxon>Fabaceae</taxon>
        <taxon>Papilionoideae</taxon>
        <taxon>50 kb inversion clade</taxon>
        <taxon>NPAAA clade</taxon>
        <taxon>Hologalegina</taxon>
        <taxon>IRL clade</taxon>
        <taxon>Trifolieae</taxon>
        <taxon>Trifolium</taxon>
    </lineage>
</organism>
<gene>
    <name evidence="1" type="ORF">MILVUS5_LOCUS3196</name>
</gene>
<proteinExistence type="predicted"/>
<sequence length="1084" mass="118437">MAMAMATTTTIPFQTKHSYLTNFLFSSSTNLKRFIKPSRFFHRQSNNFVCRPRLAVKACAINVEEKNVAGKSEQWEKVSAVLFDMDGVLCNSEEPSRRAGVDLFAEIGVQVTVDDFVPFMGTGEANFLGGVASVKGVEGFNTEAAKKRFFEIYLDKYAKPDSGIGFPGALELISQCKSKGLKVAVASSADRIKVDANLAAAGLPLSMFDAIVSADAFENLKPAPDIFLAASRILNVPPSECIVIEDALAGVQAANAAQMRCIAVRTTLSDEALESAGPNFIRDDIGSVSLDDILNGASVGYNKRMQGSETPNDFPQSSSDVLGGKIDGVGRTTSGTDEEILSTGGLQGSRRDILRFGSLGIAISCLVFTLNNWKAMQYTSPQAVWNLLFGVTQPSMDYKAGNTRSDRIPQFVKYIADLESRENAQLVPEFPSKLDWLNTAPLQFGRDLKGKVVLLDFWTYCCINCMHVLPDLDALEKKYKDMPFVVVGVHSAKFDNEKDSEAIRNAVLRYDVTHPVVNDGDMYFWRKLGINSWPTFAIIGPNGKLLAQLAGEGRKKDLDDFVAAALLFYGKQNMLDNTPITLNLEKDNDPRLVTSPLKFPGKLAIDVLNNRLFISDSNHNRIVVTSLDGNFIVQIGSSGEEGLQDGSFDEATFNRPQGLAYNAKKNILYVADTENHALREIDFANEKVRTLAGNGTKGSDYTGGGKGNTQLLNSPWDVCFHPFEEKIYVAMAGQHQIWEHNILSGITRAFSGDGYERNLNGSSSTSTSFAQPSGLSLSQDLTEIYVADSESSSIRVVDLKTGGSRLLAGGDPIFSDNLFKFGDQDGIGSEVLLQHPLGVVCGKDGIIYITDSYNHKIKKLDPTSKRVSTVAGTGKAGFRDGISITAQLSEPSGIVEGSNGRLFIADTNNSLIRYLDLNTNELYTLELKGVQPPKPKSRSFKRLRRRPTADTVPITIDAISSEEGNLSIEISLPNEYHFSKEARSRFSVDIEPEDTVNIDPLDGFLSPEGSATLHFKRSSNSASIGRINCKIYYCKEDEVCLYKSLLFEVPFREGVFDTAKADVTLAHLVKPKSSTSSLLQPIAP</sequence>
<comment type="caution">
    <text evidence="1">The sequence shown here is derived from an EMBL/GenBank/DDBJ whole genome shotgun (WGS) entry which is preliminary data.</text>
</comment>